<dbReference type="Proteomes" id="UP001152467">
    <property type="component" value="Unassembled WGS sequence"/>
</dbReference>
<dbReference type="EMBL" id="CAMAPC010000011">
    <property type="protein sequence ID" value="CAH9061749.1"/>
    <property type="molecule type" value="Genomic_DNA"/>
</dbReference>
<dbReference type="RefSeq" id="WP_261591526.1">
    <property type="nucleotide sequence ID" value="NZ_CAMAPC010000011.1"/>
</dbReference>
<sequence>MNELQFRQSEAVGEFQLIILAVVSLLLVAVYIYLKFVYVKSHEVHEGVRVLSKTRLSQQSVVYELCTDDKKYVVLESKFGVIELHGETLIKEVEQIG</sequence>
<keyword evidence="4" id="KW-1185">Reference proteome</keyword>
<reference evidence="3 5" key="1">
    <citation type="submission" date="2022-07" db="EMBL/GenBank/DDBJ databases">
        <authorList>
            <person name="Criscuolo A."/>
        </authorList>
    </citation>
    <scope>NUCLEOTIDE SEQUENCE</scope>
    <source>
        <strain evidence="5">CIP 111951</strain>
        <strain evidence="3">CIP111854</strain>
        <strain evidence="2">CIP111951</strain>
    </source>
</reference>
<feature type="transmembrane region" description="Helical" evidence="1">
    <location>
        <begin position="15"/>
        <end position="34"/>
    </location>
</feature>
<accession>A0A9W4R150</accession>
<keyword evidence="1" id="KW-1133">Transmembrane helix</keyword>
<name>A0A9W4R150_9GAMM</name>
<proteinExistence type="predicted"/>
<keyword evidence="1" id="KW-0812">Transmembrane</keyword>
<comment type="caution">
    <text evidence="3">The sequence shown here is derived from an EMBL/GenBank/DDBJ whole genome shotgun (WGS) entry which is preliminary data.</text>
</comment>
<evidence type="ECO:0000313" key="5">
    <source>
        <dbReference type="Proteomes" id="UP001152485"/>
    </source>
</evidence>
<dbReference type="AlphaFoldDB" id="A0A9W4R150"/>
<dbReference type="Proteomes" id="UP001152485">
    <property type="component" value="Unassembled WGS sequence"/>
</dbReference>
<gene>
    <name evidence="3" type="ORF">PSECIP111854_02874</name>
    <name evidence="2" type="ORF">PSECIP111951_00326</name>
</gene>
<dbReference type="EMBL" id="CAMAPD010000001">
    <property type="protein sequence ID" value="CAH9051091.1"/>
    <property type="molecule type" value="Genomic_DNA"/>
</dbReference>
<evidence type="ECO:0000256" key="1">
    <source>
        <dbReference type="SAM" id="Phobius"/>
    </source>
</evidence>
<keyword evidence="1" id="KW-0472">Membrane</keyword>
<protein>
    <submittedName>
        <fullName evidence="3">Uncharacterized protein</fullName>
    </submittedName>
</protein>
<evidence type="ECO:0000313" key="4">
    <source>
        <dbReference type="Proteomes" id="UP001152467"/>
    </source>
</evidence>
<organism evidence="3 4">
    <name type="scientific">Pseudoalteromonas holothuriae</name>
    <dbReference type="NCBI Taxonomy" id="2963714"/>
    <lineage>
        <taxon>Bacteria</taxon>
        <taxon>Pseudomonadati</taxon>
        <taxon>Pseudomonadota</taxon>
        <taxon>Gammaproteobacteria</taxon>
        <taxon>Alteromonadales</taxon>
        <taxon>Pseudoalteromonadaceae</taxon>
        <taxon>Pseudoalteromonas</taxon>
    </lineage>
</organism>
<evidence type="ECO:0000313" key="2">
    <source>
        <dbReference type="EMBL" id="CAH9051091.1"/>
    </source>
</evidence>
<evidence type="ECO:0000313" key="3">
    <source>
        <dbReference type="EMBL" id="CAH9061749.1"/>
    </source>
</evidence>